<comment type="caution">
    <text evidence="1">The sequence shown here is derived from an EMBL/GenBank/DDBJ whole genome shotgun (WGS) entry which is preliminary data.</text>
</comment>
<evidence type="ECO:0000313" key="1">
    <source>
        <dbReference type="EMBL" id="MCU6698237.1"/>
    </source>
</evidence>
<accession>A0ABT2S0Y5</accession>
<gene>
    <name evidence="1" type="ORF">OCV63_15255</name>
</gene>
<reference evidence="1 2" key="1">
    <citation type="journal article" date="2021" name="ISME Commun">
        <title>Automated analysis of genomic sequences facilitates high-throughput and comprehensive description of bacteria.</title>
        <authorList>
            <person name="Hitch T.C.A."/>
        </authorList>
    </citation>
    <scope>NUCLEOTIDE SEQUENCE [LARGE SCALE GENOMIC DNA]</scope>
    <source>
        <strain evidence="1 2">Sanger_04</strain>
    </source>
</reference>
<evidence type="ECO:0000313" key="2">
    <source>
        <dbReference type="Proteomes" id="UP001652461"/>
    </source>
</evidence>
<organism evidence="1 2">
    <name type="scientific">Laedolimicola ammoniilytica</name>
    <dbReference type="NCBI Taxonomy" id="2981771"/>
    <lineage>
        <taxon>Bacteria</taxon>
        <taxon>Bacillati</taxon>
        <taxon>Bacillota</taxon>
        <taxon>Clostridia</taxon>
        <taxon>Lachnospirales</taxon>
        <taxon>Lachnospiraceae</taxon>
        <taxon>Laedolimicola</taxon>
    </lineage>
</organism>
<proteinExistence type="predicted"/>
<name>A0ABT2S0Y5_9FIRM</name>
<dbReference type="Proteomes" id="UP001652461">
    <property type="component" value="Unassembled WGS sequence"/>
</dbReference>
<protein>
    <submittedName>
        <fullName evidence="1">Uncharacterized protein</fullName>
    </submittedName>
</protein>
<dbReference type="RefSeq" id="WP_158365162.1">
    <property type="nucleotide sequence ID" value="NZ_JAOQKC010000027.1"/>
</dbReference>
<sequence>MERKDVYSFAVKWNEKFRDSDIDYIELVDRYLADDCSALGFEMDCGHAFEEKFEKAVYDARALDTITENVNDISLLGAAIYSRWRYFNHWAYDAAEILSMPNRSWFIIALNRLAELCKDEQEK</sequence>
<dbReference type="EMBL" id="JAOQKC010000027">
    <property type="protein sequence ID" value="MCU6698237.1"/>
    <property type="molecule type" value="Genomic_DNA"/>
</dbReference>
<keyword evidence="2" id="KW-1185">Reference proteome</keyword>